<sequence length="235" mass="25211">MFHTSTVTIATTLLSLMACSVTGEYYLCNVCQNSDYGERYLYDRSESFINPSTNQRWTCGDLQDAVQDVDPTSSGASGEAYLCAVYQVYAEMHCTCMGPEVPSLLDGPYKDVNPSCNLCRGYAMSYVPTFRSKQTVDAGAYGNQNCLGLYEAALTGNVLSSAACEEIHDVYEDCCSLPDLPGEHVESESNNNGGKSPSAAPPTDPSSTGSKMGPAAWLLASSFLIQWSLAICGIL</sequence>
<reference evidence="3" key="1">
    <citation type="journal article" date="2021" name="Sci. Rep.">
        <title>Diploid genomic architecture of Nitzschia inconspicua, an elite biomass production diatom.</title>
        <authorList>
            <person name="Oliver A."/>
            <person name="Podell S."/>
            <person name="Pinowska A."/>
            <person name="Traller J.C."/>
            <person name="Smith S.R."/>
            <person name="McClure R."/>
            <person name="Beliaev A."/>
            <person name="Bohutskyi P."/>
            <person name="Hill E.A."/>
            <person name="Rabines A."/>
            <person name="Zheng H."/>
            <person name="Allen L.Z."/>
            <person name="Kuo A."/>
            <person name="Grigoriev I.V."/>
            <person name="Allen A.E."/>
            <person name="Hazlebeck D."/>
            <person name="Allen E.E."/>
        </authorList>
    </citation>
    <scope>NUCLEOTIDE SEQUENCE</scope>
    <source>
        <strain evidence="3">Hildebrandi</strain>
    </source>
</reference>
<dbReference type="EMBL" id="JAGRRH010000027">
    <property type="protein sequence ID" value="KAG7340408.1"/>
    <property type="molecule type" value="Genomic_DNA"/>
</dbReference>
<protein>
    <recommendedName>
        <fullName evidence="5">Folate receptor-like domain-containing protein</fullName>
    </recommendedName>
</protein>
<evidence type="ECO:0000256" key="1">
    <source>
        <dbReference type="SAM" id="MobiDB-lite"/>
    </source>
</evidence>
<name>A0A9K3PAM5_9STRA</name>
<evidence type="ECO:0000256" key="2">
    <source>
        <dbReference type="SAM" id="SignalP"/>
    </source>
</evidence>
<evidence type="ECO:0000313" key="3">
    <source>
        <dbReference type="EMBL" id="KAG7340408.1"/>
    </source>
</evidence>
<keyword evidence="4" id="KW-1185">Reference proteome</keyword>
<comment type="caution">
    <text evidence="3">The sequence shown here is derived from an EMBL/GenBank/DDBJ whole genome shotgun (WGS) entry which is preliminary data.</text>
</comment>
<accession>A0A9K3PAM5</accession>
<evidence type="ECO:0000313" key="4">
    <source>
        <dbReference type="Proteomes" id="UP000693970"/>
    </source>
</evidence>
<proteinExistence type="predicted"/>
<feature type="signal peptide" evidence="2">
    <location>
        <begin position="1"/>
        <end position="23"/>
    </location>
</feature>
<reference evidence="3" key="2">
    <citation type="submission" date="2021-04" db="EMBL/GenBank/DDBJ databases">
        <authorList>
            <person name="Podell S."/>
        </authorList>
    </citation>
    <scope>NUCLEOTIDE SEQUENCE</scope>
    <source>
        <strain evidence="3">Hildebrandi</strain>
    </source>
</reference>
<gene>
    <name evidence="3" type="ORF">IV203_023951</name>
</gene>
<evidence type="ECO:0008006" key="5">
    <source>
        <dbReference type="Google" id="ProtNLM"/>
    </source>
</evidence>
<organism evidence="3 4">
    <name type="scientific">Nitzschia inconspicua</name>
    <dbReference type="NCBI Taxonomy" id="303405"/>
    <lineage>
        <taxon>Eukaryota</taxon>
        <taxon>Sar</taxon>
        <taxon>Stramenopiles</taxon>
        <taxon>Ochrophyta</taxon>
        <taxon>Bacillariophyta</taxon>
        <taxon>Bacillariophyceae</taxon>
        <taxon>Bacillariophycidae</taxon>
        <taxon>Bacillariales</taxon>
        <taxon>Bacillariaceae</taxon>
        <taxon>Nitzschia</taxon>
    </lineage>
</organism>
<dbReference type="Proteomes" id="UP000693970">
    <property type="component" value="Unassembled WGS sequence"/>
</dbReference>
<feature type="chain" id="PRO_5039925093" description="Folate receptor-like domain-containing protein" evidence="2">
    <location>
        <begin position="24"/>
        <end position="235"/>
    </location>
</feature>
<keyword evidence="2" id="KW-0732">Signal</keyword>
<dbReference type="AlphaFoldDB" id="A0A9K3PAM5"/>
<feature type="region of interest" description="Disordered" evidence="1">
    <location>
        <begin position="184"/>
        <end position="211"/>
    </location>
</feature>